<dbReference type="AlphaFoldDB" id="A0A5C3F2A8"/>
<accession>A0A5C3F2A8</accession>
<name>A0A5C3F2A8_9BASI</name>
<feature type="compositionally biased region" description="Polar residues" evidence="1">
    <location>
        <begin position="236"/>
        <end position="249"/>
    </location>
</feature>
<evidence type="ECO:0000313" key="2">
    <source>
        <dbReference type="EMBL" id="SPO38006.1"/>
    </source>
</evidence>
<organism evidence="2 3">
    <name type="scientific">Pseudozyma flocculosa</name>
    <dbReference type="NCBI Taxonomy" id="84751"/>
    <lineage>
        <taxon>Eukaryota</taxon>
        <taxon>Fungi</taxon>
        <taxon>Dikarya</taxon>
        <taxon>Basidiomycota</taxon>
        <taxon>Ustilaginomycotina</taxon>
        <taxon>Ustilaginomycetes</taxon>
        <taxon>Ustilaginales</taxon>
        <taxon>Ustilaginaceae</taxon>
        <taxon>Pseudozyma</taxon>
    </lineage>
</organism>
<evidence type="ECO:0000256" key="1">
    <source>
        <dbReference type="SAM" id="MobiDB-lite"/>
    </source>
</evidence>
<gene>
    <name evidence="2" type="ORF">PSFLO_03483</name>
</gene>
<feature type="compositionally biased region" description="Basic residues" evidence="1">
    <location>
        <begin position="250"/>
        <end position="259"/>
    </location>
</feature>
<proteinExistence type="predicted"/>
<feature type="region of interest" description="Disordered" evidence="1">
    <location>
        <begin position="225"/>
        <end position="279"/>
    </location>
</feature>
<keyword evidence="3" id="KW-1185">Reference proteome</keyword>
<sequence length="511" mass="54647">MASIFLSPSPLFAAIMDGMAWHGMAWHGWHGLADARTCSAALAAHLRALAGVGSSSLAWPPLICLSGSVQATRVACWPGLAWPGGAGWCGCLGWFARRPLRSSPLAPPHPLPPLCQPSLGLSVALARPSLVASSPRRLVALFLGPVTLYPLYLRYTPSHHDPPLRPIPWRASRLPVSLYPSPSPSPPPSPSPISFSLPIGAAAAAAVTTTSFQFLGLFTRSSPRTLAPSHPRNAGPCSSTSRQSIVQGSSHRRRRRRRLPVPSLPASTPARPPPTPRRLLPSSACHRLVALALPLCVPGRVTNRNHPPCLASLSLTLISNRTTAPALGLFPSRTRPRPRRLLHIVSTPVPRAHGRSQTTAAYRSARPSTDRGPFQLAPSAPLRAWAAAGLHRDIPRATLPLPASFHTRFGAHRPRSRPLDDRPRAWDLETSDWPAHASPPSFGSPYPVSRPQPITHGRNAPTSCPFAARAALLLQTTTHPHPSPLPTASCTGGLHPSPAPHHATCFCTSRR</sequence>
<protein>
    <submittedName>
        <fullName evidence="2">Uncharacterized protein</fullName>
    </submittedName>
</protein>
<dbReference type="EMBL" id="OOIP01000008">
    <property type="protein sequence ID" value="SPO38006.1"/>
    <property type="molecule type" value="Genomic_DNA"/>
</dbReference>
<feature type="region of interest" description="Disordered" evidence="1">
    <location>
        <begin position="430"/>
        <end position="462"/>
    </location>
</feature>
<feature type="region of interest" description="Disordered" evidence="1">
    <location>
        <begin position="350"/>
        <end position="373"/>
    </location>
</feature>
<evidence type="ECO:0000313" key="3">
    <source>
        <dbReference type="Proteomes" id="UP000323386"/>
    </source>
</evidence>
<dbReference type="Proteomes" id="UP000323386">
    <property type="component" value="Unassembled WGS sequence"/>
</dbReference>
<reference evidence="2 3" key="1">
    <citation type="submission" date="2018-03" db="EMBL/GenBank/DDBJ databases">
        <authorList>
            <person name="Guldener U."/>
        </authorList>
    </citation>
    <scope>NUCLEOTIDE SEQUENCE [LARGE SCALE GENOMIC DNA]</scope>
    <source>
        <strain evidence="2 3">DAOM196992</strain>
    </source>
</reference>